<dbReference type="PANTHER" id="PTHR43010:SF1">
    <property type="entry name" value="USPA DOMAIN-CONTAINING PROTEIN"/>
    <property type="match status" value="1"/>
</dbReference>
<reference evidence="2" key="1">
    <citation type="submission" date="2015-03" db="EMBL/GenBank/DDBJ databases">
        <authorList>
            <person name="Urmite Genomes"/>
        </authorList>
    </citation>
    <scope>NUCLEOTIDE SEQUENCE [LARGE SCALE GENOMIC DNA]</scope>
    <source>
        <strain evidence="2">CSUR P1344</strain>
    </source>
</reference>
<name>A0A0U1DCZ1_9MYCO</name>
<dbReference type="Gene3D" id="3.40.50.12370">
    <property type="match status" value="1"/>
</dbReference>
<organism evidence="1 2">
    <name type="scientific">Mycobacterium europaeum</name>
    <dbReference type="NCBI Taxonomy" id="761804"/>
    <lineage>
        <taxon>Bacteria</taxon>
        <taxon>Bacillati</taxon>
        <taxon>Actinomycetota</taxon>
        <taxon>Actinomycetes</taxon>
        <taxon>Mycobacteriales</taxon>
        <taxon>Mycobacteriaceae</taxon>
        <taxon>Mycobacterium</taxon>
        <taxon>Mycobacterium simiae complex</taxon>
    </lineage>
</organism>
<dbReference type="STRING" id="761804.BN000_02395"/>
<sequence>MTVVVGYRAGKVGLSGLHLGVRIARTRGTSLTVATVVPRPWLTPSRARVDAEFELWAHALAAESAHEAAGILAAMADGIEVTYVHRAHGSVSGGLLEVIQEVNADVLVLGSLPSGGRGQVLIGSTADWLLHASTVPVAISPREYRSHEGKLTRLTCAYSATPDAIDVVKRCFDFGRRFGVPVRVITFAVRGKTMYPPEVGLEVEDQVLQAWASQVRDILQELKTDGVVSDDVALQVVTGRSWKEALAKADWQEGEILALGTRPRGDIRRVFLGSRSTKIIRESPVPVLVLPG</sequence>
<protein>
    <submittedName>
        <fullName evidence="1">Universal stress protein</fullName>
    </submittedName>
</protein>
<dbReference type="PANTHER" id="PTHR43010">
    <property type="entry name" value="UNIVERSAL STRESS PROTEIN SLR1230"/>
    <property type="match status" value="1"/>
</dbReference>
<accession>A0A0U1DCZ1</accession>
<dbReference type="Proteomes" id="UP000199601">
    <property type="component" value="Unassembled WGS sequence"/>
</dbReference>
<dbReference type="RefSeq" id="WP_085241939.1">
    <property type="nucleotide sequence ID" value="NZ_CTEC01000001.1"/>
</dbReference>
<keyword evidence="2" id="KW-1185">Reference proteome</keyword>
<dbReference type="OrthoDB" id="5242641at2"/>
<dbReference type="InterPro" id="IPR051688">
    <property type="entry name" value="USP_A"/>
</dbReference>
<dbReference type="EMBL" id="CTEC01000001">
    <property type="protein sequence ID" value="CQD11450.1"/>
    <property type="molecule type" value="Genomic_DNA"/>
</dbReference>
<dbReference type="Pfam" id="PF00582">
    <property type="entry name" value="Usp"/>
    <property type="match status" value="2"/>
</dbReference>
<dbReference type="CDD" id="cd00293">
    <property type="entry name" value="USP-like"/>
    <property type="match status" value="2"/>
</dbReference>
<proteinExistence type="predicted"/>
<dbReference type="InterPro" id="IPR006016">
    <property type="entry name" value="UspA"/>
</dbReference>
<evidence type="ECO:0000313" key="2">
    <source>
        <dbReference type="Proteomes" id="UP000199601"/>
    </source>
</evidence>
<dbReference type="SUPFAM" id="SSF52402">
    <property type="entry name" value="Adenine nucleotide alpha hydrolases-like"/>
    <property type="match status" value="2"/>
</dbReference>
<dbReference type="AlphaFoldDB" id="A0A0U1DCZ1"/>
<gene>
    <name evidence="1" type="ORF">BN000_02395</name>
</gene>
<evidence type="ECO:0000313" key="1">
    <source>
        <dbReference type="EMBL" id="CQD11450.1"/>
    </source>
</evidence>